<sequence length="79" mass="8515">MRQHTHKLETVAKKSNVPISVKIKQGTSIVTEIINIAKSSRTDLVVLGSHGRTGVKRMILGSVANGVVQKSKCPVLIVK</sequence>
<organism evidence="3 4">
    <name type="scientific">Nitrosopumilus zosterae</name>
    <dbReference type="NCBI Taxonomy" id="718286"/>
    <lineage>
        <taxon>Archaea</taxon>
        <taxon>Nitrososphaerota</taxon>
        <taxon>Nitrososphaeria</taxon>
        <taxon>Nitrosopumilales</taxon>
        <taxon>Nitrosopumilaceae</taxon>
        <taxon>Nitrosopumilus</taxon>
    </lineage>
</organism>
<dbReference type="InterPro" id="IPR006015">
    <property type="entry name" value="Universal_stress_UspA"/>
</dbReference>
<keyword evidence="4" id="KW-1185">Reference proteome</keyword>
<comment type="similarity">
    <text evidence="1">Belongs to the universal stress protein A family.</text>
</comment>
<proteinExistence type="inferred from homology"/>
<evidence type="ECO:0000256" key="1">
    <source>
        <dbReference type="ARBA" id="ARBA00008791"/>
    </source>
</evidence>
<dbReference type="PANTHER" id="PTHR46268">
    <property type="entry name" value="STRESS RESPONSE PROTEIN NHAX"/>
    <property type="match status" value="1"/>
</dbReference>
<dbReference type="InterPro" id="IPR014729">
    <property type="entry name" value="Rossmann-like_a/b/a_fold"/>
</dbReference>
<dbReference type="CDD" id="cd00293">
    <property type="entry name" value="USP-like"/>
    <property type="match status" value="1"/>
</dbReference>
<dbReference type="SUPFAM" id="SSF52402">
    <property type="entry name" value="Adenine nucleotide alpha hydrolases-like"/>
    <property type="match status" value="1"/>
</dbReference>
<evidence type="ECO:0000313" key="4">
    <source>
        <dbReference type="Proteomes" id="UP000245829"/>
    </source>
</evidence>
<dbReference type="Gene3D" id="3.40.50.620">
    <property type="entry name" value="HUPs"/>
    <property type="match status" value="1"/>
</dbReference>
<comment type="caution">
    <text evidence="3">The sequence shown here is derived from an EMBL/GenBank/DDBJ whole genome shotgun (WGS) entry which is preliminary data.</text>
</comment>
<name>A0A2S2KQX7_9ARCH</name>
<accession>A0A2S2KQX7</accession>
<evidence type="ECO:0000259" key="2">
    <source>
        <dbReference type="Pfam" id="PF00582"/>
    </source>
</evidence>
<dbReference type="AlphaFoldDB" id="A0A2S2KQX7"/>
<gene>
    <name evidence="3" type="ORF">NZNM25_08630</name>
</gene>
<evidence type="ECO:0000313" key="3">
    <source>
        <dbReference type="EMBL" id="GBH34072.1"/>
    </source>
</evidence>
<dbReference type="EMBL" id="BGKI01000004">
    <property type="protein sequence ID" value="GBH34072.1"/>
    <property type="molecule type" value="Genomic_DNA"/>
</dbReference>
<dbReference type="Proteomes" id="UP000245829">
    <property type="component" value="Unassembled WGS sequence"/>
</dbReference>
<dbReference type="PRINTS" id="PR01438">
    <property type="entry name" value="UNVRSLSTRESS"/>
</dbReference>
<dbReference type="InterPro" id="IPR006016">
    <property type="entry name" value="UspA"/>
</dbReference>
<reference evidence="3 4" key="1">
    <citation type="submission" date="2018-05" db="EMBL/GenBank/DDBJ databases">
        <title>genome sequencing of Nitrosopumilus sp. NM25.</title>
        <authorList>
            <person name="Mori K."/>
            <person name="Nakagawa T."/>
        </authorList>
    </citation>
    <scope>NUCLEOTIDE SEQUENCE [LARGE SCALE GENOMIC DNA]</scope>
    <source>
        <strain evidence="3 4">NM25</strain>
    </source>
</reference>
<dbReference type="PANTHER" id="PTHR46268:SF6">
    <property type="entry name" value="UNIVERSAL STRESS PROTEIN UP12"/>
    <property type="match status" value="1"/>
</dbReference>
<dbReference type="Pfam" id="PF00582">
    <property type="entry name" value="Usp"/>
    <property type="match status" value="1"/>
</dbReference>
<protein>
    <recommendedName>
        <fullName evidence="2">UspA domain-containing protein</fullName>
    </recommendedName>
</protein>
<feature type="domain" description="UspA" evidence="2">
    <location>
        <begin position="11"/>
        <end position="79"/>
    </location>
</feature>